<keyword evidence="5" id="KW-1185">Reference proteome</keyword>
<dbReference type="Proteomes" id="UP000441389">
    <property type="component" value="Unassembled WGS sequence"/>
</dbReference>
<evidence type="ECO:0000259" key="3">
    <source>
        <dbReference type="Pfam" id="PF11740"/>
    </source>
</evidence>
<accession>A0A6I4IYM0</accession>
<dbReference type="InterPro" id="IPR021104">
    <property type="entry name" value="KfrA_DNA-bd_N"/>
</dbReference>
<dbReference type="Pfam" id="PF11740">
    <property type="entry name" value="KfrA_N"/>
    <property type="match status" value="1"/>
</dbReference>
<dbReference type="AlphaFoldDB" id="A0A6I4IYM0"/>
<name>A0A6I4IYM0_9SPHN</name>
<reference evidence="4 5" key="1">
    <citation type="submission" date="2019-12" db="EMBL/GenBank/DDBJ databases">
        <authorList>
            <person name="Huq M.A."/>
        </authorList>
    </citation>
    <scope>NUCLEOTIDE SEQUENCE [LARGE SCALE GENOMIC DNA]</scope>
    <source>
        <strain evidence="4 5">MAH-20</strain>
    </source>
</reference>
<feature type="coiled-coil region" evidence="1">
    <location>
        <begin position="97"/>
        <end position="159"/>
    </location>
</feature>
<comment type="caution">
    <text evidence="4">The sequence shown here is derived from an EMBL/GenBank/DDBJ whole genome shotgun (WGS) entry which is preliminary data.</text>
</comment>
<proteinExistence type="predicted"/>
<protein>
    <recommendedName>
        <fullName evidence="3">KfrA N-terminal DNA-binding domain-containing protein</fullName>
    </recommendedName>
</protein>
<sequence length="209" mass="22914">MSAARITEQEIWSACDGLVAAGVEADRISVGMVHERLGLRGSRSTVNNGLKAWRAQRPTDQASMTLSDSQVAMLVQTVKTIMQQFVAPLEAARAHDAQQFAERERRLLDEVETADEESARLEAALVAEQARSAALSRRVDELDRELAHWEGVATELRRETQFLIDSIGRRGLGFEEMAARLAAALRSCPQGTPESLPPPRAKRLGPSAN</sequence>
<feature type="region of interest" description="Disordered" evidence="2">
    <location>
        <begin position="187"/>
        <end position="209"/>
    </location>
</feature>
<evidence type="ECO:0000313" key="4">
    <source>
        <dbReference type="EMBL" id="MVO76993.1"/>
    </source>
</evidence>
<dbReference type="RefSeq" id="WP_157025987.1">
    <property type="nucleotide sequence ID" value="NZ_WQMS01000004.1"/>
</dbReference>
<organism evidence="4 5">
    <name type="scientific">Sphingomonas horti</name>
    <dbReference type="NCBI Taxonomy" id="2682842"/>
    <lineage>
        <taxon>Bacteria</taxon>
        <taxon>Pseudomonadati</taxon>
        <taxon>Pseudomonadota</taxon>
        <taxon>Alphaproteobacteria</taxon>
        <taxon>Sphingomonadales</taxon>
        <taxon>Sphingomonadaceae</taxon>
        <taxon>Sphingomonas</taxon>
    </lineage>
</organism>
<keyword evidence="1" id="KW-0175">Coiled coil</keyword>
<gene>
    <name evidence="4" type="ORF">GON01_03450</name>
</gene>
<feature type="domain" description="KfrA N-terminal DNA-binding" evidence="3">
    <location>
        <begin position="7"/>
        <end position="125"/>
    </location>
</feature>
<evidence type="ECO:0000313" key="5">
    <source>
        <dbReference type="Proteomes" id="UP000441389"/>
    </source>
</evidence>
<evidence type="ECO:0000256" key="2">
    <source>
        <dbReference type="SAM" id="MobiDB-lite"/>
    </source>
</evidence>
<evidence type="ECO:0000256" key="1">
    <source>
        <dbReference type="SAM" id="Coils"/>
    </source>
</evidence>
<dbReference type="EMBL" id="WQMS01000004">
    <property type="protein sequence ID" value="MVO76993.1"/>
    <property type="molecule type" value="Genomic_DNA"/>
</dbReference>